<dbReference type="Pfam" id="PF12239">
    <property type="entry name" value="DUF3605"/>
    <property type="match status" value="1"/>
</dbReference>
<comment type="caution">
    <text evidence="1">The sequence shown here is derived from an EMBL/GenBank/DDBJ whole genome shotgun (WGS) entry which is preliminary data.</text>
</comment>
<dbReference type="RefSeq" id="XP_070921844.1">
    <property type="nucleotide sequence ID" value="XM_071065743.1"/>
</dbReference>
<accession>A0ABQ0GQU9</accession>
<dbReference type="PANTHER" id="PTHR35020">
    <property type="entry name" value="N-ACETYLGLUCOSAMINE-INDUCED PROTEIN 1"/>
    <property type="match status" value="1"/>
</dbReference>
<protein>
    <submittedName>
        <fullName evidence="1">N-acetylglucosamine-induced protein 1</fullName>
    </submittedName>
</protein>
<gene>
    <name evidence="1" type="ORF">MFIFM68171_10324</name>
</gene>
<reference evidence="1 2" key="1">
    <citation type="submission" date="2024-09" db="EMBL/GenBank/DDBJ databases">
        <title>Itraconazole resistance in Madurella fahalii resulting from another homologue of gene encoding cytochrome P450 14-alpha sterol demethylase (CYP51).</title>
        <authorList>
            <person name="Yoshioka I."/>
            <person name="Fahal A.H."/>
            <person name="Kaneko S."/>
            <person name="Yaguchi T."/>
        </authorList>
    </citation>
    <scope>NUCLEOTIDE SEQUENCE [LARGE SCALE GENOMIC DNA]</scope>
    <source>
        <strain evidence="1 2">IFM 68171</strain>
    </source>
</reference>
<proteinExistence type="predicted"/>
<sequence>MGENAIEEPPFPLTEVDKWVLSQTDDEYAYHTWDDLRSIIQNNELHVLKRKPSDLRRYMKWTAETKAEYGSITNFLLAHRLPKAWGSPPFTPASETPFADPSDYRVLINDWPYGFTPGITHLVVWSRTLIPTDGEVGDMTPETREIVAQFVKRYFVDSLGPGGEDKVLWFKNWVALQSVRTVDHIHVMVRDVDPAVLQEWAEEREWHRPQ</sequence>
<organism evidence="1 2">
    <name type="scientific">Madurella fahalii</name>
    <dbReference type="NCBI Taxonomy" id="1157608"/>
    <lineage>
        <taxon>Eukaryota</taxon>
        <taxon>Fungi</taxon>
        <taxon>Dikarya</taxon>
        <taxon>Ascomycota</taxon>
        <taxon>Pezizomycotina</taxon>
        <taxon>Sordariomycetes</taxon>
        <taxon>Sordariomycetidae</taxon>
        <taxon>Sordariales</taxon>
        <taxon>Sordariales incertae sedis</taxon>
        <taxon>Madurella</taxon>
    </lineage>
</organism>
<dbReference type="InterPro" id="IPR022036">
    <property type="entry name" value="DUF3605"/>
</dbReference>
<keyword evidence="2" id="KW-1185">Reference proteome</keyword>
<dbReference type="EMBL" id="BAAFSV010000006">
    <property type="protein sequence ID" value="GAB1320114.1"/>
    <property type="molecule type" value="Genomic_DNA"/>
</dbReference>
<dbReference type="PANTHER" id="PTHR35020:SF2">
    <property type="entry name" value="N-ACETYLGLUCOSAMINE-INDUCED PROTEIN 1"/>
    <property type="match status" value="1"/>
</dbReference>
<evidence type="ECO:0000313" key="2">
    <source>
        <dbReference type="Proteomes" id="UP001628179"/>
    </source>
</evidence>
<dbReference type="GeneID" id="98181066"/>
<evidence type="ECO:0000313" key="1">
    <source>
        <dbReference type="EMBL" id="GAB1320114.1"/>
    </source>
</evidence>
<name>A0ABQ0GQU9_9PEZI</name>
<dbReference type="Proteomes" id="UP001628179">
    <property type="component" value="Unassembled WGS sequence"/>
</dbReference>